<gene>
    <name evidence="2" type="ORF">TBIB3V08_LOCUS227</name>
</gene>
<evidence type="ECO:0000256" key="1">
    <source>
        <dbReference type="SAM" id="SignalP"/>
    </source>
</evidence>
<accession>A0A7R9ELU7</accession>
<feature type="chain" id="PRO_5031061214" evidence="1">
    <location>
        <begin position="23"/>
        <end position="188"/>
    </location>
</feature>
<sequence length="188" mass="20889">MDTTMSRHLFLLELWLESLVFQTKKSKSPLNYPLCARVRFLECPEFSIEQGDPGTVITSGRIELKFAGGRSVLFAMDPVDLLGKMERQPLVVSFFSGKETDIRPNVVARSSVPLANDLWGTVVESLTCSTLPVSKTVSGSYPLVSARTEVKLGEMSLYARLVCFRESIVTEFDLNSGVQTYVAPKEQD</sequence>
<name>A0A7R9ELU7_9NEOP</name>
<dbReference type="Pfam" id="PF14924">
    <property type="entry name" value="MAP10_N"/>
    <property type="match status" value="1"/>
</dbReference>
<evidence type="ECO:0000313" key="2">
    <source>
        <dbReference type="EMBL" id="CAD7437619.1"/>
    </source>
</evidence>
<dbReference type="EMBL" id="OD564294">
    <property type="protein sequence ID" value="CAD7437619.1"/>
    <property type="molecule type" value="Genomic_DNA"/>
</dbReference>
<protein>
    <submittedName>
        <fullName evidence="2">Uncharacterized protein</fullName>
    </submittedName>
</protein>
<dbReference type="AlphaFoldDB" id="A0A7R9ELU7"/>
<feature type="signal peptide" evidence="1">
    <location>
        <begin position="1"/>
        <end position="22"/>
    </location>
</feature>
<keyword evidence="1" id="KW-0732">Signal</keyword>
<reference evidence="2" key="1">
    <citation type="submission" date="2020-11" db="EMBL/GenBank/DDBJ databases">
        <authorList>
            <person name="Tran Van P."/>
        </authorList>
    </citation>
    <scope>NUCLEOTIDE SEQUENCE</scope>
</reference>
<organism evidence="2">
    <name type="scientific">Timema bartmani</name>
    <dbReference type="NCBI Taxonomy" id="61472"/>
    <lineage>
        <taxon>Eukaryota</taxon>
        <taxon>Metazoa</taxon>
        <taxon>Ecdysozoa</taxon>
        <taxon>Arthropoda</taxon>
        <taxon>Hexapoda</taxon>
        <taxon>Insecta</taxon>
        <taxon>Pterygota</taxon>
        <taxon>Neoptera</taxon>
        <taxon>Polyneoptera</taxon>
        <taxon>Phasmatodea</taxon>
        <taxon>Timematodea</taxon>
        <taxon>Timematoidea</taxon>
        <taxon>Timematidae</taxon>
        <taxon>Timema</taxon>
    </lineage>
</organism>
<proteinExistence type="predicted"/>